<evidence type="ECO:0000313" key="6">
    <source>
        <dbReference type="Proteomes" id="UP001589854"/>
    </source>
</evidence>
<dbReference type="Pfam" id="PF22645">
    <property type="entry name" value="GKRP_SIS_N"/>
    <property type="match status" value="1"/>
</dbReference>
<comment type="function">
    <text evidence="3">Specifically catalyzes the cleavage of the D-lactyl ether substituent of MurNAc 6-phosphate, producing GlcNAc 6-phosphate and D-lactate.</text>
</comment>
<dbReference type="Proteomes" id="UP001589854">
    <property type="component" value="Unassembled WGS sequence"/>
</dbReference>
<dbReference type="NCBIfam" id="NF003915">
    <property type="entry name" value="PRK05441.1"/>
    <property type="match status" value="1"/>
</dbReference>
<dbReference type="InterPro" id="IPR005488">
    <property type="entry name" value="Etherase_MurQ"/>
</dbReference>
<dbReference type="EC" id="4.2.1.126" evidence="3"/>
<keyword evidence="2 3" id="KW-0119">Carbohydrate metabolism</keyword>
<comment type="pathway">
    <text evidence="3">Amino-sugar metabolism; N-acetylmuramate degradation.</text>
</comment>
<dbReference type="RefSeq" id="WP_378936483.1">
    <property type="nucleotide sequence ID" value="NZ_JBHLVO010000019.1"/>
</dbReference>
<evidence type="ECO:0000256" key="1">
    <source>
        <dbReference type="ARBA" id="ARBA00023239"/>
    </source>
</evidence>
<gene>
    <name evidence="3 5" type="primary">murQ</name>
    <name evidence="5" type="ORF">ACFFIX_18060</name>
</gene>
<evidence type="ECO:0000256" key="3">
    <source>
        <dbReference type="HAMAP-Rule" id="MF_00068"/>
    </source>
</evidence>
<evidence type="ECO:0000256" key="2">
    <source>
        <dbReference type="ARBA" id="ARBA00023277"/>
    </source>
</evidence>
<accession>A0ABV6GHZ1</accession>
<dbReference type="PROSITE" id="PS01272">
    <property type="entry name" value="GCKR"/>
    <property type="match status" value="1"/>
</dbReference>
<organism evidence="5 6">
    <name type="scientific">Metabacillus herbersteinensis</name>
    <dbReference type="NCBI Taxonomy" id="283816"/>
    <lineage>
        <taxon>Bacteria</taxon>
        <taxon>Bacillati</taxon>
        <taxon>Bacillota</taxon>
        <taxon>Bacilli</taxon>
        <taxon>Bacillales</taxon>
        <taxon>Bacillaceae</taxon>
        <taxon>Metabacillus</taxon>
    </lineage>
</organism>
<comment type="caution">
    <text evidence="5">The sequence shown here is derived from an EMBL/GenBank/DDBJ whole genome shotgun (WGS) entry which is preliminary data.</text>
</comment>
<dbReference type="EMBL" id="JBHLVO010000019">
    <property type="protein sequence ID" value="MFC0273311.1"/>
    <property type="molecule type" value="Genomic_DNA"/>
</dbReference>
<proteinExistence type="inferred from homology"/>
<feature type="active site" description="Proton donor" evidence="3">
    <location>
        <position position="83"/>
    </location>
</feature>
<protein>
    <recommendedName>
        <fullName evidence="3">N-acetylmuramic acid 6-phosphate etherase</fullName>
        <shortName evidence="3">MurNAc-6-P etherase</shortName>
        <ecNumber evidence="3">4.2.1.126</ecNumber>
    </recommendedName>
    <alternativeName>
        <fullName evidence="3">N-acetylmuramic acid 6-phosphate hydrolase</fullName>
    </alternativeName>
    <alternativeName>
        <fullName evidence="3">N-acetylmuramic acid 6-phosphate lyase</fullName>
    </alternativeName>
</protein>
<comment type="miscellaneous">
    <text evidence="3">A lyase-type mechanism (elimination/hydration) is suggested for the cleavage of the lactyl ether bond of MurNAc 6-phosphate, with the formation of an alpha,beta-unsaturated aldehyde intermediate with (E)-stereochemistry, followed by the syn addition of water to give product.</text>
</comment>
<feature type="active site" evidence="3">
    <location>
        <position position="114"/>
    </location>
</feature>
<dbReference type="InterPro" id="IPR046348">
    <property type="entry name" value="SIS_dom_sf"/>
</dbReference>
<reference evidence="5 6" key="1">
    <citation type="submission" date="2024-09" db="EMBL/GenBank/DDBJ databases">
        <authorList>
            <person name="Sun Q."/>
            <person name="Mori K."/>
        </authorList>
    </citation>
    <scope>NUCLEOTIDE SEQUENCE [LARGE SCALE GENOMIC DNA]</scope>
    <source>
        <strain evidence="5 6">CCM 7228</strain>
    </source>
</reference>
<dbReference type="InterPro" id="IPR001347">
    <property type="entry name" value="SIS_dom"/>
</dbReference>
<keyword evidence="6" id="KW-1185">Reference proteome</keyword>
<dbReference type="NCBIfam" id="NF009222">
    <property type="entry name" value="PRK12570.1"/>
    <property type="match status" value="1"/>
</dbReference>
<dbReference type="PANTHER" id="PTHR10088">
    <property type="entry name" value="GLUCOKINASE REGULATORY PROTEIN"/>
    <property type="match status" value="1"/>
</dbReference>
<dbReference type="HAMAP" id="MF_00068">
    <property type="entry name" value="MurQ"/>
    <property type="match status" value="1"/>
</dbReference>
<dbReference type="PROSITE" id="PS51464">
    <property type="entry name" value="SIS"/>
    <property type="match status" value="1"/>
</dbReference>
<dbReference type="PANTHER" id="PTHR10088:SF4">
    <property type="entry name" value="GLUCOKINASE REGULATORY PROTEIN"/>
    <property type="match status" value="1"/>
</dbReference>
<comment type="similarity">
    <text evidence="3">Belongs to the GCKR-like family. MurNAc-6-P etherase subfamily.</text>
</comment>
<comment type="subunit">
    <text evidence="3">Homodimer.</text>
</comment>
<keyword evidence="1 3" id="KW-0456">Lyase</keyword>
<dbReference type="Gene3D" id="1.10.8.1080">
    <property type="match status" value="1"/>
</dbReference>
<dbReference type="Gene3D" id="3.40.50.10490">
    <property type="entry name" value="Glucose-6-phosphate isomerase like protein, domain 1"/>
    <property type="match status" value="1"/>
</dbReference>
<dbReference type="InterPro" id="IPR005486">
    <property type="entry name" value="Glucokinase_regulatory_CS"/>
</dbReference>
<evidence type="ECO:0000259" key="4">
    <source>
        <dbReference type="PROSITE" id="PS51464"/>
    </source>
</evidence>
<comment type="catalytic activity">
    <reaction evidence="3">
        <text>N-acetyl-D-muramate 6-phosphate + H2O = N-acetyl-D-glucosamine 6-phosphate + (R)-lactate</text>
        <dbReference type="Rhea" id="RHEA:26410"/>
        <dbReference type="ChEBI" id="CHEBI:15377"/>
        <dbReference type="ChEBI" id="CHEBI:16004"/>
        <dbReference type="ChEBI" id="CHEBI:57513"/>
        <dbReference type="ChEBI" id="CHEBI:58722"/>
        <dbReference type="EC" id="4.2.1.126"/>
    </reaction>
</comment>
<dbReference type="InterPro" id="IPR040190">
    <property type="entry name" value="MURQ/GCKR"/>
</dbReference>
<name>A0ABV6GHZ1_9BACI</name>
<dbReference type="GO" id="GO:0016829">
    <property type="term" value="F:lyase activity"/>
    <property type="evidence" value="ECO:0007669"/>
    <property type="project" value="UniProtKB-KW"/>
</dbReference>
<sequence length="307" mass="32667">MNIKQLKTEQRNLKTMDIDLLTSEQIVTLINQEDTLVPNAIAKVIPSIAKVVDLIVDRIKNGGRLVYVGAGTSGRIGSLDSSECPPTFGIDPSLVVSVIAGGNQAIFDAAEDVEDNSELGIRDLQALSLNSKDILIGIAASGRTPYTIGALEYGNKVGAITVALVCSDASKMEQIAKHTIAPIVGPEVITGSTRMKAGTAQKLVLNTLSTAAMIKLGKVYSNLMVDVQTSNEKLQKRALNNIVMATGASEEAALQALNVQKGETKAAILQLLTDVDPQEVKRLLAAHNGSIRDAIQSTFKNRKHDEV</sequence>
<dbReference type="NCBIfam" id="TIGR00274">
    <property type="entry name" value="N-acetylmuramic acid 6-phosphate etherase"/>
    <property type="match status" value="1"/>
</dbReference>
<dbReference type="CDD" id="cd05007">
    <property type="entry name" value="SIS_Etherase"/>
    <property type="match status" value="1"/>
</dbReference>
<evidence type="ECO:0000313" key="5">
    <source>
        <dbReference type="EMBL" id="MFC0273311.1"/>
    </source>
</evidence>
<dbReference type="SUPFAM" id="SSF53697">
    <property type="entry name" value="SIS domain"/>
    <property type="match status" value="1"/>
</dbReference>
<feature type="domain" description="SIS" evidence="4">
    <location>
        <begin position="55"/>
        <end position="218"/>
    </location>
</feature>